<keyword evidence="2" id="KW-0732">Signal</keyword>
<accession>A0A3E0DGA0</accession>
<evidence type="ECO:0000313" key="4">
    <source>
        <dbReference type="Proteomes" id="UP000256405"/>
    </source>
</evidence>
<keyword evidence="1" id="KW-1133">Transmembrane helix</keyword>
<keyword evidence="1" id="KW-0812">Transmembrane</keyword>
<feature type="transmembrane region" description="Helical" evidence="1">
    <location>
        <begin position="56"/>
        <end position="76"/>
    </location>
</feature>
<reference evidence="3 4" key="1">
    <citation type="submission" date="2018-08" db="EMBL/GenBank/DDBJ databases">
        <title>Genomic Encyclopedia of Archaeal and Bacterial Type Strains, Phase II (KMG-II): from individual species to whole genera.</title>
        <authorList>
            <person name="Goeker M."/>
        </authorList>
    </citation>
    <scope>NUCLEOTIDE SEQUENCE [LARGE SCALE GENOMIC DNA]</scope>
    <source>
        <strain evidence="3 4">DSM 15986</strain>
    </source>
</reference>
<evidence type="ECO:0000313" key="3">
    <source>
        <dbReference type="EMBL" id="REG81115.1"/>
    </source>
</evidence>
<organism evidence="3 4">
    <name type="scientific">Algoriphagus antarcticus</name>
    <dbReference type="NCBI Taxonomy" id="238540"/>
    <lineage>
        <taxon>Bacteria</taxon>
        <taxon>Pseudomonadati</taxon>
        <taxon>Bacteroidota</taxon>
        <taxon>Cytophagia</taxon>
        <taxon>Cytophagales</taxon>
        <taxon>Cyclobacteriaceae</taxon>
        <taxon>Algoriphagus</taxon>
    </lineage>
</organism>
<sequence>MWPNKINYKQMKKLLTIALLVFSLSALAQEKIPVTEADYTNSSVEMADIMRSNGKIYVLVGVIAIIFAGITGYLISTDRKISNLEKNLHS</sequence>
<evidence type="ECO:0000256" key="2">
    <source>
        <dbReference type="SAM" id="SignalP"/>
    </source>
</evidence>
<proteinExistence type="predicted"/>
<protein>
    <recommendedName>
        <fullName evidence="5">CcmD family protein</fullName>
    </recommendedName>
</protein>
<dbReference type="EMBL" id="QUNF01000029">
    <property type="protein sequence ID" value="REG81115.1"/>
    <property type="molecule type" value="Genomic_DNA"/>
</dbReference>
<evidence type="ECO:0000256" key="1">
    <source>
        <dbReference type="SAM" id="Phobius"/>
    </source>
</evidence>
<comment type="caution">
    <text evidence="3">The sequence shown here is derived from an EMBL/GenBank/DDBJ whole genome shotgun (WGS) entry which is preliminary data.</text>
</comment>
<keyword evidence="4" id="KW-1185">Reference proteome</keyword>
<feature type="chain" id="PRO_5017607525" description="CcmD family protein" evidence="2">
    <location>
        <begin position="29"/>
        <end position="90"/>
    </location>
</feature>
<keyword evidence="1" id="KW-0472">Membrane</keyword>
<feature type="signal peptide" evidence="2">
    <location>
        <begin position="1"/>
        <end position="28"/>
    </location>
</feature>
<evidence type="ECO:0008006" key="5">
    <source>
        <dbReference type="Google" id="ProtNLM"/>
    </source>
</evidence>
<gene>
    <name evidence="3" type="ORF">C8N25_12960</name>
</gene>
<dbReference type="AlphaFoldDB" id="A0A3E0DGA0"/>
<dbReference type="Proteomes" id="UP000256405">
    <property type="component" value="Unassembled WGS sequence"/>
</dbReference>
<dbReference type="Pfam" id="PF20077">
    <property type="entry name" value="CcmD_alt"/>
    <property type="match status" value="1"/>
</dbReference>
<name>A0A3E0DGA0_9BACT</name>